<keyword evidence="1" id="KW-0812">Transmembrane</keyword>
<dbReference type="InterPro" id="IPR043128">
    <property type="entry name" value="Rev_trsase/Diguanyl_cyclase"/>
</dbReference>
<dbReference type="PANTHER" id="PTHR44757">
    <property type="entry name" value="DIGUANYLATE CYCLASE DGCP"/>
    <property type="match status" value="1"/>
</dbReference>
<feature type="transmembrane region" description="Helical" evidence="1">
    <location>
        <begin position="54"/>
        <end position="75"/>
    </location>
</feature>
<proteinExistence type="predicted"/>
<dbReference type="Gene3D" id="3.20.20.450">
    <property type="entry name" value="EAL domain"/>
    <property type="match status" value="1"/>
</dbReference>
<protein>
    <recommendedName>
        <fullName evidence="6">Diguanylate cyclase</fullName>
    </recommendedName>
</protein>
<evidence type="ECO:0008006" key="6">
    <source>
        <dbReference type="Google" id="ProtNLM"/>
    </source>
</evidence>
<name>A0A2N9VQE4_9HYPH</name>
<dbReference type="Pfam" id="PF00990">
    <property type="entry name" value="GGDEF"/>
    <property type="match status" value="1"/>
</dbReference>
<dbReference type="AlphaFoldDB" id="A0A2N9VQE4"/>
<dbReference type="PROSITE" id="PS50883">
    <property type="entry name" value="EAL"/>
    <property type="match status" value="1"/>
</dbReference>
<dbReference type="SMART" id="SM00267">
    <property type="entry name" value="GGDEF"/>
    <property type="match status" value="1"/>
</dbReference>
<dbReference type="InterPro" id="IPR029787">
    <property type="entry name" value="Nucleotide_cyclase"/>
</dbReference>
<dbReference type="Gene3D" id="3.30.70.270">
    <property type="match status" value="1"/>
</dbReference>
<dbReference type="EMBL" id="MZMT01000058">
    <property type="protein sequence ID" value="PIO41712.1"/>
    <property type="molecule type" value="Genomic_DNA"/>
</dbReference>
<feature type="transmembrane region" description="Helical" evidence="1">
    <location>
        <begin position="96"/>
        <end position="118"/>
    </location>
</feature>
<dbReference type="SMART" id="SM00091">
    <property type="entry name" value="PAS"/>
    <property type="match status" value="1"/>
</dbReference>
<dbReference type="SUPFAM" id="SSF141868">
    <property type="entry name" value="EAL domain-like"/>
    <property type="match status" value="1"/>
</dbReference>
<dbReference type="CDD" id="cd01948">
    <property type="entry name" value="EAL"/>
    <property type="match status" value="1"/>
</dbReference>
<dbReference type="CDD" id="cd01949">
    <property type="entry name" value="GGDEF"/>
    <property type="match status" value="1"/>
</dbReference>
<evidence type="ECO:0000256" key="1">
    <source>
        <dbReference type="SAM" id="Phobius"/>
    </source>
</evidence>
<evidence type="ECO:0000313" key="5">
    <source>
        <dbReference type="Proteomes" id="UP000232163"/>
    </source>
</evidence>
<dbReference type="Proteomes" id="UP000232163">
    <property type="component" value="Unassembled WGS sequence"/>
</dbReference>
<comment type="caution">
    <text evidence="4">The sequence shown here is derived from an EMBL/GenBank/DDBJ whole genome shotgun (WGS) entry which is preliminary data.</text>
</comment>
<dbReference type="NCBIfam" id="TIGR00254">
    <property type="entry name" value="GGDEF"/>
    <property type="match status" value="1"/>
</dbReference>
<organism evidence="4 5">
    <name type="scientific">Phyllobacterium zundukense</name>
    <dbReference type="NCBI Taxonomy" id="1867719"/>
    <lineage>
        <taxon>Bacteria</taxon>
        <taxon>Pseudomonadati</taxon>
        <taxon>Pseudomonadota</taxon>
        <taxon>Alphaproteobacteria</taxon>
        <taxon>Hyphomicrobiales</taxon>
        <taxon>Phyllobacteriaceae</taxon>
        <taxon>Phyllobacterium</taxon>
    </lineage>
</organism>
<keyword evidence="5" id="KW-1185">Reference proteome</keyword>
<dbReference type="InterPro" id="IPR001633">
    <property type="entry name" value="EAL_dom"/>
</dbReference>
<dbReference type="InterPro" id="IPR035965">
    <property type="entry name" value="PAS-like_dom_sf"/>
</dbReference>
<dbReference type="InterPro" id="IPR035919">
    <property type="entry name" value="EAL_sf"/>
</dbReference>
<dbReference type="InterPro" id="IPR052155">
    <property type="entry name" value="Biofilm_reg_signaling"/>
</dbReference>
<evidence type="ECO:0000259" key="3">
    <source>
        <dbReference type="PROSITE" id="PS50887"/>
    </source>
</evidence>
<dbReference type="PROSITE" id="PS50887">
    <property type="entry name" value="GGDEF"/>
    <property type="match status" value="1"/>
</dbReference>
<dbReference type="SUPFAM" id="SSF55785">
    <property type="entry name" value="PYP-like sensor domain (PAS domain)"/>
    <property type="match status" value="1"/>
</dbReference>
<dbReference type="Pfam" id="PF00563">
    <property type="entry name" value="EAL"/>
    <property type="match status" value="1"/>
</dbReference>
<dbReference type="InterPro" id="IPR000014">
    <property type="entry name" value="PAS"/>
</dbReference>
<dbReference type="InterPro" id="IPR000160">
    <property type="entry name" value="GGDEF_dom"/>
</dbReference>
<keyword evidence="1" id="KW-1133">Transmembrane helix</keyword>
<accession>A0A2N9VQE4</accession>
<evidence type="ECO:0000313" key="4">
    <source>
        <dbReference type="EMBL" id="PIO41712.1"/>
    </source>
</evidence>
<gene>
    <name evidence="4" type="ORF">B5P45_27590</name>
</gene>
<dbReference type="Gene3D" id="3.30.450.20">
    <property type="entry name" value="PAS domain"/>
    <property type="match status" value="1"/>
</dbReference>
<reference evidence="5" key="1">
    <citation type="journal article" date="2017" name="Int J Environ Stud">
        <title>Does the Miocene-Pliocene relict legume Oxytropis triphylla form nitrogen-fixing nodules with a combination of bacterial strains?</title>
        <authorList>
            <person name="Safronova V."/>
            <person name="Belimov A."/>
            <person name="Sazanova A."/>
            <person name="Kuznetsova I."/>
            <person name="Popova J."/>
            <person name="Andronov E."/>
            <person name="Verkhozina A."/>
            <person name="Tikhonovich I."/>
        </authorList>
    </citation>
    <scope>NUCLEOTIDE SEQUENCE [LARGE SCALE GENOMIC DNA]</scope>
    <source>
        <strain evidence="5">Tri-38</strain>
    </source>
</reference>
<sequence length="774" mass="85299">MGAVILMRTERNESISLELISLRTLYANKNAVWRTSVVQIIATLMIYIKTGHPIYVAFALAFFLTILCRIANATAFEQADLSTATPATLKKWEWRYLSGALTTCVLLGMLCFVSIYVLADSSAAITSVIIAVASMVALVTRNYVSPTVVVGMSVGILAPLFVTFILLGGFYNWLLALLIIPYFWSNLGIASNLRRSLFDALLGKRQLGVVANNFDAALNGMPQGLLMFDSNQTITVANMRAAKMLGFDRPEQLQGRSLEALLRLAQLGGGFTDDALGSLRVKIRDLLNGSKQRDTFVSPANRHYEFTATPDPQHGTVLVIQDVTRRADAEAQINRMARYDSLTGLPNRSQFAEIANTYPNTLQPGAQTILMVVDIDGLKRTNDTFGHRIGDELLRAFADRLASVDANHPVISRFGSDEFVLLFSATSHEEALLCVERVMATIAGQYVVSGHEILIGVHSGVAIADAAKFELAAMHMNADLALDVAKKETQKKWAVFVDTMDHSFRSKQRLKADLRRAIADGALSVAYQPIVNVRTLRMTSCEALSRWNHPEFGAISPAEFIPMAEEMGLISELTRSVIERAIKDCSRWESRIAVSVNLSSHDLQNMDMVNIIHSTLRQHDIEPHLLEVEVTEGAIITDRETTGSVLAELKDYGVQVAIDDFGTGYSSLSYLKDLPVTKVKIDRSFIADIVKEGRSLKLLRGIVQMSHELGLSVTIEGLETSEQSDLINQWIGAEYVQGYLYGAAMSADEIVKLLDIPMEQRLLAVKSDHASLLH</sequence>
<dbReference type="PANTHER" id="PTHR44757:SF2">
    <property type="entry name" value="BIOFILM ARCHITECTURE MAINTENANCE PROTEIN MBAA"/>
    <property type="match status" value="1"/>
</dbReference>
<dbReference type="KEGG" id="pht:BLM14_02740"/>
<keyword evidence="1" id="KW-0472">Membrane</keyword>
<dbReference type="SMART" id="SM00052">
    <property type="entry name" value="EAL"/>
    <property type="match status" value="1"/>
</dbReference>
<feature type="domain" description="GGDEF" evidence="3">
    <location>
        <begin position="366"/>
        <end position="498"/>
    </location>
</feature>
<feature type="transmembrane region" description="Helical" evidence="1">
    <location>
        <begin position="124"/>
        <end position="144"/>
    </location>
</feature>
<feature type="transmembrane region" description="Helical" evidence="1">
    <location>
        <begin position="31"/>
        <end position="48"/>
    </location>
</feature>
<feature type="transmembrane region" description="Helical" evidence="1">
    <location>
        <begin position="156"/>
        <end position="184"/>
    </location>
</feature>
<feature type="domain" description="EAL" evidence="2">
    <location>
        <begin position="507"/>
        <end position="758"/>
    </location>
</feature>
<evidence type="ECO:0000259" key="2">
    <source>
        <dbReference type="PROSITE" id="PS50883"/>
    </source>
</evidence>
<dbReference type="Pfam" id="PF12860">
    <property type="entry name" value="PAS_7"/>
    <property type="match status" value="1"/>
</dbReference>
<dbReference type="SUPFAM" id="SSF55073">
    <property type="entry name" value="Nucleotide cyclase"/>
    <property type="match status" value="1"/>
</dbReference>